<evidence type="ECO:0008006" key="4">
    <source>
        <dbReference type="Google" id="ProtNLM"/>
    </source>
</evidence>
<name>A0ABU5N7Y6_9MICO</name>
<proteinExistence type="predicted"/>
<protein>
    <recommendedName>
        <fullName evidence="4">DUF3060 domain-containing protein</fullName>
    </recommendedName>
</protein>
<dbReference type="RefSeq" id="WP_241747987.1">
    <property type="nucleotide sequence ID" value="NZ_BAAAPT010000002.1"/>
</dbReference>
<keyword evidence="3" id="KW-1185">Reference proteome</keyword>
<reference evidence="2 3" key="1">
    <citation type="submission" date="2023-10" db="EMBL/GenBank/DDBJ databases">
        <title>Microbacterium xanthum sp. nov., isolated from seaweed.</title>
        <authorList>
            <person name="Lee S.D."/>
        </authorList>
    </citation>
    <scope>NUCLEOTIDE SEQUENCE [LARGE SCALE GENOMIC DNA]</scope>
    <source>
        <strain evidence="2 3">KCTC 19124</strain>
    </source>
</reference>
<evidence type="ECO:0000313" key="3">
    <source>
        <dbReference type="Proteomes" id="UP001291912"/>
    </source>
</evidence>
<dbReference type="EMBL" id="JAWJYN010000002">
    <property type="protein sequence ID" value="MDZ8162166.1"/>
    <property type="molecule type" value="Genomic_DNA"/>
</dbReference>
<feature type="chain" id="PRO_5045451444" description="DUF3060 domain-containing protein" evidence="1">
    <location>
        <begin position="30"/>
        <end position="194"/>
    </location>
</feature>
<comment type="caution">
    <text evidence="2">The sequence shown here is derived from an EMBL/GenBank/DDBJ whole genome shotgun (WGS) entry which is preliminary data.</text>
</comment>
<organism evidence="2 3">
    <name type="scientific">Microbacterium aquimaris</name>
    <dbReference type="NCBI Taxonomy" id="459816"/>
    <lineage>
        <taxon>Bacteria</taxon>
        <taxon>Bacillati</taxon>
        <taxon>Actinomycetota</taxon>
        <taxon>Actinomycetes</taxon>
        <taxon>Micrococcales</taxon>
        <taxon>Microbacteriaceae</taxon>
        <taxon>Microbacterium</taxon>
    </lineage>
</organism>
<accession>A0ABU5N7Y6</accession>
<sequence length="194" mass="19900">MRIVSQNPATRRRLGLAAGAVLVSTLALSGCTTETVVQLPEEPTFVEASPSSTDEPRVVEEQDGAAAAIDCAGGPIEVPSGTTTGVEVTGECPTVTIRGNDLTVDMTGAVVDDVVVRADRVTVYASDVRSLSIDGYDTVVDLDRVADVAVSGDRNTVRAAGGIDAVSVDGDDNILRAETGIGLIDDAGERNTIG</sequence>
<evidence type="ECO:0000313" key="2">
    <source>
        <dbReference type="EMBL" id="MDZ8162166.1"/>
    </source>
</evidence>
<dbReference type="Proteomes" id="UP001291912">
    <property type="component" value="Unassembled WGS sequence"/>
</dbReference>
<evidence type="ECO:0000256" key="1">
    <source>
        <dbReference type="SAM" id="SignalP"/>
    </source>
</evidence>
<feature type="signal peptide" evidence="1">
    <location>
        <begin position="1"/>
        <end position="29"/>
    </location>
</feature>
<gene>
    <name evidence="2" type="ORF">R2Q92_09965</name>
</gene>
<dbReference type="PROSITE" id="PS51257">
    <property type="entry name" value="PROKAR_LIPOPROTEIN"/>
    <property type="match status" value="1"/>
</dbReference>
<keyword evidence="1" id="KW-0732">Signal</keyword>